<organism evidence="1 2">
    <name type="scientific">Thermomonospora umbrina</name>
    <dbReference type="NCBI Taxonomy" id="111806"/>
    <lineage>
        <taxon>Bacteria</taxon>
        <taxon>Bacillati</taxon>
        <taxon>Actinomycetota</taxon>
        <taxon>Actinomycetes</taxon>
        <taxon>Streptosporangiales</taxon>
        <taxon>Thermomonosporaceae</taxon>
        <taxon>Thermomonospora</taxon>
    </lineage>
</organism>
<dbReference type="RefSeq" id="WP_116025800.1">
    <property type="nucleotide sequence ID" value="NZ_QTTT01000001.1"/>
</dbReference>
<dbReference type="Proteomes" id="UP000256661">
    <property type="component" value="Unassembled WGS sequence"/>
</dbReference>
<reference evidence="1 2" key="1">
    <citation type="submission" date="2018-08" db="EMBL/GenBank/DDBJ databases">
        <title>Sequencing the genomes of 1000 actinobacteria strains.</title>
        <authorList>
            <person name="Klenk H.-P."/>
        </authorList>
    </citation>
    <scope>NUCLEOTIDE SEQUENCE [LARGE SCALE GENOMIC DNA]</scope>
    <source>
        <strain evidence="1 2">DSM 43927</strain>
    </source>
</reference>
<evidence type="ECO:0000313" key="2">
    <source>
        <dbReference type="Proteomes" id="UP000256661"/>
    </source>
</evidence>
<dbReference type="EMBL" id="QTTT01000001">
    <property type="protein sequence ID" value="REF00673.1"/>
    <property type="molecule type" value="Genomic_DNA"/>
</dbReference>
<dbReference type="InterPro" id="IPR036691">
    <property type="entry name" value="Endo/exonu/phosph_ase_sf"/>
</dbReference>
<dbReference type="Gene3D" id="3.60.10.10">
    <property type="entry name" value="Endonuclease/exonuclease/phosphatase"/>
    <property type="match status" value="1"/>
</dbReference>
<comment type="caution">
    <text evidence="1">The sequence shown here is derived from an EMBL/GenBank/DDBJ whole genome shotgun (WGS) entry which is preliminary data.</text>
</comment>
<evidence type="ECO:0008006" key="3">
    <source>
        <dbReference type="Google" id="ProtNLM"/>
    </source>
</evidence>
<dbReference type="SUPFAM" id="SSF56219">
    <property type="entry name" value="DNase I-like"/>
    <property type="match status" value="1"/>
</dbReference>
<protein>
    <recommendedName>
        <fullName evidence="3">Endonuclease/exonuclease/phosphatase family protein</fullName>
    </recommendedName>
</protein>
<dbReference type="AlphaFoldDB" id="A0A3D9SXI7"/>
<dbReference type="OrthoDB" id="3481322at2"/>
<accession>A0A3D9SXI7</accession>
<proteinExistence type="predicted"/>
<name>A0A3D9SXI7_9ACTN</name>
<sequence>MQLTVISQNISDGPDPERWPPLAARLLAEDPHVLLLQETGGRSRMEELVEHLPGWAAYLAPHDRPAGTAAGNVVAFDPNVFELLHLDESLSTSTLYGFAVVTVRAHGVDVPLSFCSVHFDPNSALAAGIEAQRVATRLYSGGGAGLLGGDVGHLPADPHWDDEPTWASLPHHRRGSWAAAGTRYDGDRTVAWRLEDKGLTDVVAHLARLRNDPALCRPTAVGGVRVDQMWATPAMAAAVVAYERLNSRVRKHSDHDGLKVTVDTDGLDRRQLREFV</sequence>
<keyword evidence="2" id="KW-1185">Reference proteome</keyword>
<gene>
    <name evidence="1" type="ORF">DFJ69_6230</name>
</gene>
<evidence type="ECO:0000313" key="1">
    <source>
        <dbReference type="EMBL" id="REF00673.1"/>
    </source>
</evidence>